<gene>
    <name evidence="1" type="ORF">OIU79_025523</name>
</gene>
<dbReference type="AlphaFoldDB" id="A0A9Q1A733"/>
<dbReference type="Proteomes" id="UP001151532">
    <property type="component" value="Chromosome 15Z"/>
</dbReference>
<organism evidence="1 2">
    <name type="scientific">Salix purpurea</name>
    <name type="common">Purple osier willow</name>
    <dbReference type="NCBI Taxonomy" id="77065"/>
    <lineage>
        <taxon>Eukaryota</taxon>
        <taxon>Viridiplantae</taxon>
        <taxon>Streptophyta</taxon>
        <taxon>Embryophyta</taxon>
        <taxon>Tracheophyta</taxon>
        <taxon>Spermatophyta</taxon>
        <taxon>Magnoliopsida</taxon>
        <taxon>eudicotyledons</taxon>
        <taxon>Gunneridae</taxon>
        <taxon>Pentapetalae</taxon>
        <taxon>rosids</taxon>
        <taxon>fabids</taxon>
        <taxon>Malpighiales</taxon>
        <taxon>Salicaceae</taxon>
        <taxon>Saliceae</taxon>
        <taxon>Salix</taxon>
    </lineage>
</organism>
<proteinExistence type="predicted"/>
<name>A0A9Q1A733_SALPP</name>
<reference evidence="1" key="2">
    <citation type="journal article" date="2023" name="Int. J. Mol. Sci.">
        <title>De Novo Assembly and Annotation of 11 Diverse Shrub Willow (Salix) Genomes Reveals Novel Gene Organization in Sex-Linked Regions.</title>
        <authorList>
            <person name="Hyden B."/>
            <person name="Feng K."/>
            <person name="Yates T.B."/>
            <person name="Jawdy S."/>
            <person name="Cereghino C."/>
            <person name="Smart L.B."/>
            <person name="Muchero W."/>
        </authorList>
    </citation>
    <scope>NUCLEOTIDE SEQUENCE</scope>
    <source>
        <tissue evidence="1">Shoot tip</tissue>
    </source>
</reference>
<evidence type="ECO:0000313" key="1">
    <source>
        <dbReference type="EMBL" id="KAJ6760693.1"/>
    </source>
</evidence>
<keyword evidence="2" id="KW-1185">Reference proteome</keyword>
<evidence type="ECO:0000313" key="2">
    <source>
        <dbReference type="Proteomes" id="UP001151532"/>
    </source>
</evidence>
<protein>
    <submittedName>
        <fullName evidence="1">Uncharacterized protein</fullName>
    </submittedName>
</protein>
<sequence>MVNDYLMLLRAYYRGLIKKKSTVFIYIKIVITLF</sequence>
<reference evidence="1" key="1">
    <citation type="submission" date="2022-11" db="EMBL/GenBank/DDBJ databases">
        <authorList>
            <person name="Hyden B.L."/>
            <person name="Feng K."/>
            <person name="Yates T."/>
            <person name="Jawdy S."/>
            <person name="Smart L.B."/>
            <person name="Muchero W."/>
        </authorList>
    </citation>
    <scope>NUCLEOTIDE SEQUENCE</scope>
    <source>
        <tissue evidence="1">Shoot tip</tissue>
    </source>
</reference>
<comment type="caution">
    <text evidence="1">The sequence shown here is derived from an EMBL/GenBank/DDBJ whole genome shotgun (WGS) entry which is preliminary data.</text>
</comment>
<dbReference type="EMBL" id="JAPFFK010000006">
    <property type="protein sequence ID" value="KAJ6760693.1"/>
    <property type="molecule type" value="Genomic_DNA"/>
</dbReference>
<accession>A0A9Q1A733</accession>